<dbReference type="Proteomes" id="UP001500449">
    <property type="component" value="Unassembled WGS sequence"/>
</dbReference>
<dbReference type="EMBL" id="BAAAQK010000007">
    <property type="protein sequence ID" value="GAA1849037.1"/>
    <property type="molecule type" value="Genomic_DNA"/>
</dbReference>
<name>A0ABN2N4V3_9PSEU</name>
<dbReference type="Pfam" id="PF05853">
    <property type="entry name" value="BKACE"/>
    <property type="match status" value="1"/>
</dbReference>
<evidence type="ECO:0000313" key="5">
    <source>
        <dbReference type="EMBL" id="GAA1849037.1"/>
    </source>
</evidence>
<protein>
    <submittedName>
        <fullName evidence="5">3-keto-5-aminohexanoate cleavage protein</fullName>
    </submittedName>
</protein>
<evidence type="ECO:0000256" key="3">
    <source>
        <dbReference type="ARBA" id="ARBA00022723"/>
    </source>
</evidence>
<keyword evidence="3" id="KW-0479">Metal-binding</keyword>
<dbReference type="PANTHER" id="PTHR37418:SF2">
    <property type="entry name" value="3-KETO-5-AMINOHEXANOATE CLEAVAGE ENZYME"/>
    <property type="match status" value="1"/>
</dbReference>
<keyword evidence="6" id="KW-1185">Reference proteome</keyword>
<evidence type="ECO:0000256" key="2">
    <source>
        <dbReference type="ARBA" id="ARBA00022679"/>
    </source>
</evidence>
<proteinExistence type="predicted"/>
<evidence type="ECO:0000256" key="1">
    <source>
        <dbReference type="ARBA" id="ARBA00001947"/>
    </source>
</evidence>
<accession>A0ABN2N4V3</accession>
<dbReference type="Gene3D" id="3.20.20.70">
    <property type="entry name" value="Aldolase class I"/>
    <property type="match status" value="1"/>
</dbReference>
<evidence type="ECO:0000256" key="4">
    <source>
        <dbReference type="ARBA" id="ARBA00022833"/>
    </source>
</evidence>
<comment type="cofactor">
    <cofactor evidence="1">
        <name>Zn(2+)</name>
        <dbReference type="ChEBI" id="CHEBI:29105"/>
    </cofactor>
</comment>
<organism evidence="5 6">
    <name type="scientific">Pseudonocardia ailaonensis</name>
    <dbReference type="NCBI Taxonomy" id="367279"/>
    <lineage>
        <taxon>Bacteria</taxon>
        <taxon>Bacillati</taxon>
        <taxon>Actinomycetota</taxon>
        <taxon>Actinomycetes</taxon>
        <taxon>Pseudonocardiales</taxon>
        <taxon>Pseudonocardiaceae</taxon>
        <taxon>Pseudonocardia</taxon>
    </lineage>
</organism>
<reference evidence="5 6" key="1">
    <citation type="journal article" date="2019" name="Int. J. Syst. Evol. Microbiol.">
        <title>The Global Catalogue of Microorganisms (GCM) 10K type strain sequencing project: providing services to taxonomists for standard genome sequencing and annotation.</title>
        <authorList>
            <consortium name="The Broad Institute Genomics Platform"/>
            <consortium name="The Broad Institute Genome Sequencing Center for Infectious Disease"/>
            <person name="Wu L."/>
            <person name="Ma J."/>
        </authorList>
    </citation>
    <scope>NUCLEOTIDE SEQUENCE [LARGE SCALE GENOMIC DNA]</scope>
    <source>
        <strain evidence="5 6">JCM 16009</strain>
    </source>
</reference>
<evidence type="ECO:0000313" key="6">
    <source>
        <dbReference type="Proteomes" id="UP001500449"/>
    </source>
</evidence>
<dbReference type="RefSeq" id="WP_344417051.1">
    <property type="nucleotide sequence ID" value="NZ_BAAAQK010000007.1"/>
</dbReference>
<keyword evidence="4" id="KW-0862">Zinc</keyword>
<comment type="caution">
    <text evidence="5">The sequence shown here is derived from an EMBL/GenBank/DDBJ whole genome shotgun (WGS) entry which is preliminary data.</text>
</comment>
<keyword evidence="2" id="KW-0808">Transferase</keyword>
<gene>
    <name evidence="5" type="ORF">GCM10009836_31010</name>
</gene>
<sequence>MGHVIVEVAINGGVTPEQNPHVPTTHTEIAAEAAACVEAGASIVHLHVAEYGRGPEVSAEAYLECFLPVWAEQPDALLYPTVDTWQGKVSYQHIAHLAAHPSLRIGLCDPGSVNLGRAGADGPCNGFVYANSPDLIGSALDIHTEHRLGPSLAIYEPGFLRTVLAFREAGRLPAGSMVKLYFSTERGLMGAPFGLPPTRKALEAYLEMLEGTDLPWAVSLAGGDLVASEVARMALDLGGHLHIGVEFFGGDRTPTNLQLLEEAFALCDAAGHQVATAAQTVEILGLPERDQSTVPA</sequence>
<dbReference type="PANTHER" id="PTHR37418">
    <property type="entry name" value="3-KETO-5-AMINOHEXANOATE CLEAVAGE ENZYME-RELATED"/>
    <property type="match status" value="1"/>
</dbReference>
<dbReference type="InterPro" id="IPR013785">
    <property type="entry name" value="Aldolase_TIM"/>
</dbReference>
<dbReference type="InterPro" id="IPR008567">
    <property type="entry name" value="BKACE"/>
</dbReference>